<dbReference type="Proteomes" id="UP001223390">
    <property type="component" value="Unassembled WGS sequence"/>
</dbReference>
<dbReference type="InterPro" id="IPR005273">
    <property type="entry name" value="Ura-DNA_glyco_family4"/>
</dbReference>
<evidence type="ECO:0000256" key="10">
    <source>
        <dbReference type="SAM" id="MobiDB-lite"/>
    </source>
</evidence>
<keyword evidence="7" id="KW-0408">Iron</keyword>
<dbReference type="SMART" id="SM00987">
    <property type="entry name" value="UreE_C"/>
    <property type="match status" value="1"/>
</dbReference>
<keyword evidence="6" id="KW-0378">Hydrolase</keyword>
<dbReference type="InterPro" id="IPR005122">
    <property type="entry name" value="Uracil-DNA_glycosylase-like"/>
</dbReference>
<evidence type="ECO:0000256" key="2">
    <source>
        <dbReference type="ARBA" id="ARBA00019403"/>
    </source>
</evidence>
<evidence type="ECO:0000259" key="11">
    <source>
        <dbReference type="SMART" id="SM00986"/>
    </source>
</evidence>
<evidence type="ECO:0000313" key="12">
    <source>
        <dbReference type="EMBL" id="MDK9495596.1"/>
    </source>
</evidence>
<dbReference type="NCBIfam" id="TIGR03914">
    <property type="entry name" value="UDG_fam_dom"/>
    <property type="match status" value="1"/>
</dbReference>
<keyword evidence="3" id="KW-0004">4Fe-4S</keyword>
<keyword evidence="5" id="KW-0227">DNA damage</keyword>
<feature type="compositionally biased region" description="Gly residues" evidence="10">
    <location>
        <begin position="9"/>
        <end position="19"/>
    </location>
</feature>
<name>A0ABT7GPS5_9ACTN</name>
<keyword evidence="8" id="KW-0411">Iron-sulfur</keyword>
<evidence type="ECO:0000256" key="1">
    <source>
        <dbReference type="ARBA" id="ARBA00006521"/>
    </source>
</evidence>
<dbReference type="SMART" id="SM00986">
    <property type="entry name" value="UDG"/>
    <property type="match status" value="1"/>
</dbReference>
<dbReference type="SUPFAM" id="SSF52141">
    <property type="entry name" value="Uracil-DNA glycosylase-like"/>
    <property type="match status" value="1"/>
</dbReference>
<evidence type="ECO:0000256" key="4">
    <source>
        <dbReference type="ARBA" id="ARBA00022723"/>
    </source>
</evidence>
<feature type="domain" description="Uracil-DNA glycosylase-like" evidence="11">
    <location>
        <begin position="61"/>
        <end position="229"/>
    </location>
</feature>
<reference evidence="12 13" key="1">
    <citation type="submission" date="2023-05" db="EMBL/GenBank/DDBJ databases">
        <title>Sequencing and Assembly of Streptomyces sp. NP73.</title>
        <authorList>
            <person name="Konwar A.N."/>
            <person name="Saikia K."/>
            <person name="Thakur D."/>
        </authorList>
    </citation>
    <scope>NUCLEOTIDE SEQUENCE [LARGE SCALE GENOMIC DNA]</scope>
    <source>
        <strain evidence="12 13">NP73</strain>
    </source>
</reference>
<dbReference type="EMBL" id="JASITI010000007">
    <property type="protein sequence ID" value="MDK9495596.1"/>
    <property type="molecule type" value="Genomic_DNA"/>
</dbReference>
<evidence type="ECO:0000313" key="13">
    <source>
        <dbReference type="Proteomes" id="UP001223390"/>
    </source>
</evidence>
<proteinExistence type="inferred from homology"/>
<organism evidence="12 13">
    <name type="scientific">Streptomyces katrae</name>
    <dbReference type="NCBI Taxonomy" id="68223"/>
    <lineage>
        <taxon>Bacteria</taxon>
        <taxon>Bacillati</taxon>
        <taxon>Actinomycetota</taxon>
        <taxon>Actinomycetes</taxon>
        <taxon>Kitasatosporales</taxon>
        <taxon>Streptomycetaceae</taxon>
        <taxon>Streptomyces</taxon>
    </lineage>
</organism>
<protein>
    <recommendedName>
        <fullName evidence="2">Type-4 uracil-DNA glycosylase</fullName>
    </recommendedName>
</protein>
<accession>A0ABT7GPS5</accession>
<evidence type="ECO:0000256" key="8">
    <source>
        <dbReference type="ARBA" id="ARBA00023014"/>
    </source>
</evidence>
<keyword evidence="4" id="KW-0479">Metal-binding</keyword>
<dbReference type="Pfam" id="PF03167">
    <property type="entry name" value="UDG"/>
    <property type="match status" value="1"/>
</dbReference>
<dbReference type="PANTHER" id="PTHR33693">
    <property type="entry name" value="TYPE-5 URACIL-DNA GLYCOSYLASE"/>
    <property type="match status" value="1"/>
</dbReference>
<dbReference type="CDD" id="cd10030">
    <property type="entry name" value="UDG-F4_TTUDGA_SPO1dp_like"/>
    <property type="match status" value="1"/>
</dbReference>
<feature type="region of interest" description="Disordered" evidence="10">
    <location>
        <begin position="1"/>
        <end position="29"/>
    </location>
</feature>
<keyword evidence="13" id="KW-1185">Reference proteome</keyword>
<keyword evidence="9" id="KW-0234">DNA repair</keyword>
<dbReference type="PANTHER" id="PTHR33693:SF9">
    <property type="entry name" value="TYPE-4 URACIL-DNA GLYCOSYLASE"/>
    <property type="match status" value="1"/>
</dbReference>
<sequence>MDADAGVSTGPGPGSGPEGDAGQEYDAGPYLPGRGGLRNLKRAASGCRGCPLFRDATQTVFGSGPARARLMLVGEQPGDQEDLRGEPFVGPAGRLLRRALDEAGLGDEGAYLTNAVKHFKFTPAPRGKRRIHKAPSLREMTACRPWLLEELRLVAPDVLVLLGATAGRALLGSSFKVGESRGQLVTMPPPAGPGEGAAPGQLLATVHPSAVLRSRDREAAFAGLVADLSVAAAALGRPGPDGRAAEAG</sequence>
<evidence type="ECO:0000256" key="6">
    <source>
        <dbReference type="ARBA" id="ARBA00022801"/>
    </source>
</evidence>
<evidence type="ECO:0000256" key="3">
    <source>
        <dbReference type="ARBA" id="ARBA00022485"/>
    </source>
</evidence>
<dbReference type="RefSeq" id="WP_285341176.1">
    <property type="nucleotide sequence ID" value="NZ_JASITI010000007.1"/>
</dbReference>
<evidence type="ECO:0000256" key="5">
    <source>
        <dbReference type="ARBA" id="ARBA00022763"/>
    </source>
</evidence>
<evidence type="ECO:0000256" key="7">
    <source>
        <dbReference type="ARBA" id="ARBA00023004"/>
    </source>
</evidence>
<comment type="caution">
    <text evidence="12">The sequence shown here is derived from an EMBL/GenBank/DDBJ whole genome shotgun (WGS) entry which is preliminary data.</text>
</comment>
<evidence type="ECO:0000256" key="9">
    <source>
        <dbReference type="ARBA" id="ARBA00023204"/>
    </source>
</evidence>
<comment type="similarity">
    <text evidence="1">Belongs to the uracil-DNA glycosylase (UDG) superfamily. Type 4 (UDGa) family.</text>
</comment>
<dbReference type="Gene3D" id="3.40.470.10">
    <property type="entry name" value="Uracil-DNA glycosylase-like domain"/>
    <property type="match status" value="1"/>
</dbReference>
<gene>
    <name evidence="12" type="ORF">QEZ40_006624</name>
</gene>
<dbReference type="InterPro" id="IPR051536">
    <property type="entry name" value="UDG_Type-4/5"/>
</dbReference>
<dbReference type="InterPro" id="IPR036895">
    <property type="entry name" value="Uracil-DNA_glycosylase-like_sf"/>
</dbReference>